<keyword evidence="1" id="KW-0808">Transferase</keyword>
<dbReference type="HOGENOM" id="CLU_013985_34_9_9"/>
<dbReference type="EMBL" id="CP011058">
    <property type="protein sequence ID" value="AJY73724.1"/>
    <property type="molecule type" value="Genomic_DNA"/>
</dbReference>
<feature type="domain" description="N-acetyltransferase" evidence="3">
    <location>
        <begin position="1"/>
        <end position="137"/>
    </location>
</feature>
<evidence type="ECO:0000313" key="5">
    <source>
        <dbReference type="Proteomes" id="UP000032633"/>
    </source>
</evidence>
<dbReference type="InterPro" id="IPR000182">
    <property type="entry name" value="GNAT_dom"/>
</dbReference>
<evidence type="ECO:0000256" key="1">
    <source>
        <dbReference type="ARBA" id="ARBA00022679"/>
    </source>
</evidence>
<dbReference type="Pfam" id="PF00583">
    <property type="entry name" value="Acetyltransf_1"/>
    <property type="match status" value="1"/>
</dbReference>
<dbReference type="GO" id="GO:0016747">
    <property type="term" value="F:acyltransferase activity, transferring groups other than amino-acyl groups"/>
    <property type="evidence" value="ECO:0007669"/>
    <property type="project" value="InterPro"/>
</dbReference>
<dbReference type="PANTHER" id="PTHR43420">
    <property type="entry name" value="ACETYLTRANSFERASE"/>
    <property type="match status" value="1"/>
</dbReference>
<accession>A0A0D5NEC7</accession>
<dbReference type="InterPro" id="IPR016181">
    <property type="entry name" value="Acyl_CoA_acyltransferase"/>
</dbReference>
<dbReference type="InterPro" id="IPR050680">
    <property type="entry name" value="YpeA/RimI_acetyltransf"/>
</dbReference>
<evidence type="ECO:0000256" key="2">
    <source>
        <dbReference type="ARBA" id="ARBA00023315"/>
    </source>
</evidence>
<dbReference type="Proteomes" id="UP000032633">
    <property type="component" value="Chromosome"/>
</dbReference>
<keyword evidence="5" id="KW-1185">Reference proteome</keyword>
<evidence type="ECO:0000259" key="3">
    <source>
        <dbReference type="PROSITE" id="PS51186"/>
    </source>
</evidence>
<dbReference type="SUPFAM" id="SSF55729">
    <property type="entry name" value="Acyl-CoA N-acyltransferases (Nat)"/>
    <property type="match status" value="1"/>
</dbReference>
<gene>
    <name evidence="4" type="ORF">VN24_02615</name>
</gene>
<dbReference type="CDD" id="cd04301">
    <property type="entry name" value="NAT_SF"/>
    <property type="match status" value="1"/>
</dbReference>
<dbReference type="Gene3D" id="3.40.630.30">
    <property type="match status" value="1"/>
</dbReference>
<dbReference type="STRING" id="1126833.VN24_02615"/>
<reference evidence="5" key="2">
    <citation type="submission" date="2015-03" db="EMBL/GenBank/DDBJ databases">
        <title>Genome sequence of Paenibacillus beijingensis strain DSM 24997T.</title>
        <authorList>
            <person name="Kwak Y."/>
            <person name="Shin J.-H."/>
        </authorList>
    </citation>
    <scope>NUCLEOTIDE SEQUENCE [LARGE SCALE GENOMIC DNA]</scope>
    <source>
        <strain evidence="5">DSM 24997</strain>
    </source>
</reference>
<organism evidence="4 5">
    <name type="scientific">Paenibacillus beijingensis</name>
    <dbReference type="NCBI Taxonomy" id="1126833"/>
    <lineage>
        <taxon>Bacteria</taxon>
        <taxon>Bacillati</taxon>
        <taxon>Bacillota</taxon>
        <taxon>Bacilli</taxon>
        <taxon>Bacillales</taxon>
        <taxon>Paenibacillaceae</taxon>
        <taxon>Paenibacillus</taxon>
    </lineage>
</organism>
<sequence length="137" mass="16048">MGGSNRIFYGQRSALDQARQFLFERMVHRESIIFNVRDLNMKRMVGFTQLYPVFSSISMKRSLILNDLYVLEEHRKTGVGQLLLDEARKYAQLKGLELSTAADNERAQRLYERSGYVKDEQFIHYFLNVNDDRTSGD</sequence>
<evidence type="ECO:0000313" key="4">
    <source>
        <dbReference type="EMBL" id="AJY73724.1"/>
    </source>
</evidence>
<dbReference type="PANTHER" id="PTHR43420:SF47">
    <property type="entry name" value="N-ACETYLTRANSFERASE DOMAIN-CONTAINING PROTEIN"/>
    <property type="match status" value="1"/>
</dbReference>
<dbReference type="KEGG" id="pbj:VN24_02615"/>
<proteinExistence type="predicted"/>
<dbReference type="PROSITE" id="PS51186">
    <property type="entry name" value="GNAT"/>
    <property type="match status" value="1"/>
</dbReference>
<reference evidence="4 5" key="1">
    <citation type="journal article" date="2015" name="J. Biotechnol.">
        <title>Complete genome sequence of Paenibacillus beijingensis 7188(T) (=DSM 24997(T)), a novel rhizobacterium from jujube garden soil.</title>
        <authorList>
            <person name="Kwak Y."/>
            <person name="Shin J.H."/>
        </authorList>
    </citation>
    <scope>NUCLEOTIDE SEQUENCE [LARGE SCALE GENOMIC DNA]</scope>
    <source>
        <strain evidence="4 5">DSM 24997</strain>
    </source>
</reference>
<dbReference type="PATRIC" id="fig|1126833.4.peg.580"/>
<name>A0A0D5NEC7_9BACL</name>
<dbReference type="AlphaFoldDB" id="A0A0D5NEC7"/>
<keyword evidence="2" id="KW-0012">Acyltransferase</keyword>
<protein>
    <recommendedName>
        <fullName evidence="3">N-acetyltransferase domain-containing protein</fullName>
    </recommendedName>
</protein>